<organism evidence="2 3">
    <name type="scientific">Chengkuizengella marina</name>
    <dbReference type="NCBI Taxonomy" id="2507566"/>
    <lineage>
        <taxon>Bacteria</taxon>
        <taxon>Bacillati</taxon>
        <taxon>Bacillota</taxon>
        <taxon>Bacilli</taxon>
        <taxon>Bacillales</taxon>
        <taxon>Paenibacillaceae</taxon>
        <taxon>Chengkuizengella</taxon>
    </lineage>
</organism>
<feature type="transmembrane region" description="Helical" evidence="1">
    <location>
        <begin position="12"/>
        <end position="35"/>
    </location>
</feature>
<dbReference type="EMBL" id="SIJB01000027">
    <property type="protein sequence ID" value="NBI29746.1"/>
    <property type="molecule type" value="Genomic_DNA"/>
</dbReference>
<keyword evidence="1" id="KW-0812">Transmembrane</keyword>
<dbReference type="Proteomes" id="UP000448943">
    <property type="component" value="Unassembled WGS sequence"/>
</dbReference>
<keyword evidence="1" id="KW-1133">Transmembrane helix</keyword>
<name>A0A6N9Q4J0_9BACL</name>
<gene>
    <name evidence="2" type="ORF">ERL59_12340</name>
</gene>
<dbReference type="RefSeq" id="WP_160646550.1">
    <property type="nucleotide sequence ID" value="NZ_SIJB01000027.1"/>
</dbReference>
<dbReference type="AlphaFoldDB" id="A0A6N9Q4J0"/>
<sequence length="127" mass="13938">MNKTTQMKPFSPMLSGIFYAFVALAILTLITSIILKFSSMKESSLDTYVYLIHGLSLFIGGFISGRGKGTKGWYYGGLLGTVYCILILMISFLGFDSLILTTKSMMFLVLSFLLGAIGGIFGVNFRK</sequence>
<accession>A0A6N9Q4J0</accession>
<feature type="transmembrane region" description="Helical" evidence="1">
    <location>
        <begin position="47"/>
        <end position="65"/>
    </location>
</feature>
<proteinExistence type="predicted"/>
<evidence type="ECO:0000256" key="1">
    <source>
        <dbReference type="SAM" id="Phobius"/>
    </source>
</evidence>
<reference evidence="2 3" key="1">
    <citation type="submission" date="2019-01" db="EMBL/GenBank/DDBJ databases">
        <title>Chengkuizengella sp. nov., isolated from deep-sea sediment of East Pacific Ocean.</title>
        <authorList>
            <person name="Yang J."/>
            <person name="Lai Q."/>
            <person name="Shao Z."/>
        </authorList>
    </citation>
    <scope>NUCLEOTIDE SEQUENCE [LARGE SCALE GENOMIC DNA]</scope>
    <source>
        <strain evidence="2 3">YPA3-1-1</strain>
    </source>
</reference>
<evidence type="ECO:0000313" key="3">
    <source>
        <dbReference type="Proteomes" id="UP000448943"/>
    </source>
</evidence>
<dbReference type="NCBIfam" id="TIGR04086">
    <property type="entry name" value="TIGR04086_membr"/>
    <property type="match status" value="1"/>
</dbReference>
<dbReference type="OrthoDB" id="2381657at2"/>
<feature type="transmembrane region" description="Helical" evidence="1">
    <location>
        <begin position="105"/>
        <end position="125"/>
    </location>
</feature>
<protein>
    <submittedName>
        <fullName evidence="2">TIGR04086 family membrane protein</fullName>
    </submittedName>
</protein>
<keyword evidence="1" id="KW-0472">Membrane</keyword>
<keyword evidence="3" id="KW-1185">Reference proteome</keyword>
<comment type="caution">
    <text evidence="2">The sequence shown here is derived from an EMBL/GenBank/DDBJ whole genome shotgun (WGS) entry which is preliminary data.</text>
</comment>
<dbReference type="InterPro" id="IPR023804">
    <property type="entry name" value="DUF3792_TM"/>
</dbReference>
<feature type="transmembrane region" description="Helical" evidence="1">
    <location>
        <begin position="72"/>
        <end position="93"/>
    </location>
</feature>
<dbReference type="Pfam" id="PF12670">
    <property type="entry name" value="DUF3792"/>
    <property type="match status" value="1"/>
</dbReference>
<evidence type="ECO:0000313" key="2">
    <source>
        <dbReference type="EMBL" id="NBI29746.1"/>
    </source>
</evidence>